<proteinExistence type="predicted"/>
<feature type="region of interest" description="Disordered" evidence="1">
    <location>
        <begin position="88"/>
        <end position="116"/>
    </location>
</feature>
<dbReference type="SUPFAM" id="SSF102829">
    <property type="entry name" value="Cell division protein ZapA-like"/>
    <property type="match status" value="1"/>
</dbReference>
<dbReference type="EMBL" id="JACIJS010000007">
    <property type="protein sequence ID" value="MBB5516559.1"/>
    <property type="molecule type" value="Genomic_DNA"/>
</dbReference>
<protein>
    <submittedName>
        <fullName evidence="2">Cell division protein ZapA</fullName>
    </submittedName>
</protein>
<dbReference type="AlphaFoldDB" id="A0A840WNC6"/>
<dbReference type="InterPro" id="IPR007838">
    <property type="entry name" value="Cell_div_ZapA-like"/>
</dbReference>
<sequence>MPEKEITIGGRGYRVAFDDGQEAALDTAAGYLDGQARTLLAAVGQIPESRMLLMSGLMLADQMLEHAKEMKALEEKIRATELRAERAEAEAAKITPAAAAPSEPEPQSALFDEEGERSARELLEQMVLELEALADDLEAVD</sequence>
<reference evidence="2 3" key="1">
    <citation type="submission" date="2020-08" db="EMBL/GenBank/DDBJ databases">
        <title>Genomic Encyclopedia of Type Strains, Phase IV (KMG-IV): sequencing the most valuable type-strain genomes for metagenomic binning, comparative biology and taxonomic classification.</title>
        <authorList>
            <person name="Goeker M."/>
        </authorList>
    </citation>
    <scope>NUCLEOTIDE SEQUENCE [LARGE SCALE GENOMIC DNA]</scope>
    <source>
        <strain evidence="2 3">DSM 103377</strain>
    </source>
</reference>
<keyword evidence="2" id="KW-0131">Cell cycle</keyword>
<dbReference type="Pfam" id="PF05164">
    <property type="entry name" value="ZapA"/>
    <property type="match status" value="1"/>
</dbReference>
<dbReference type="Gene3D" id="3.30.160.880">
    <property type="entry name" value="Cell division protein ZapA protomer, N-terminal domain"/>
    <property type="match status" value="1"/>
</dbReference>
<organism evidence="2 3">
    <name type="scientific">Rubricella aquisinus</name>
    <dbReference type="NCBI Taxonomy" id="2028108"/>
    <lineage>
        <taxon>Bacteria</taxon>
        <taxon>Pseudomonadati</taxon>
        <taxon>Pseudomonadota</taxon>
        <taxon>Alphaproteobacteria</taxon>
        <taxon>Rhodobacterales</taxon>
        <taxon>Paracoccaceae</taxon>
        <taxon>Rubricella</taxon>
    </lineage>
</organism>
<gene>
    <name evidence="2" type="ORF">FHS89_002590</name>
</gene>
<keyword evidence="2" id="KW-0132">Cell division</keyword>
<feature type="compositionally biased region" description="Low complexity" evidence="1">
    <location>
        <begin position="92"/>
        <end position="109"/>
    </location>
</feature>
<dbReference type="Proteomes" id="UP000553766">
    <property type="component" value="Unassembled WGS sequence"/>
</dbReference>
<evidence type="ECO:0000313" key="3">
    <source>
        <dbReference type="Proteomes" id="UP000553766"/>
    </source>
</evidence>
<accession>A0A840WNC6</accession>
<dbReference type="RefSeq" id="WP_184012277.1">
    <property type="nucleotide sequence ID" value="NZ_JACIJS010000007.1"/>
</dbReference>
<comment type="caution">
    <text evidence="2">The sequence shown here is derived from an EMBL/GenBank/DDBJ whole genome shotgun (WGS) entry which is preliminary data.</text>
</comment>
<dbReference type="InterPro" id="IPR036192">
    <property type="entry name" value="Cell_div_ZapA-like_sf"/>
</dbReference>
<dbReference type="InterPro" id="IPR042233">
    <property type="entry name" value="Cell_div_ZapA_N"/>
</dbReference>
<dbReference type="GO" id="GO:0051301">
    <property type="term" value="P:cell division"/>
    <property type="evidence" value="ECO:0007669"/>
    <property type="project" value="UniProtKB-KW"/>
</dbReference>
<evidence type="ECO:0000313" key="2">
    <source>
        <dbReference type="EMBL" id="MBB5516559.1"/>
    </source>
</evidence>
<evidence type="ECO:0000256" key="1">
    <source>
        <dbReference type="SAM" id="MobiDB-lite"/>
    </source>
</evidence>
<name>A0A840WNC6_9RHOB</name>
<keyword evidence="3" id="KW-1185">Reference proteome</keyword>